<comment type="function">
    <text evidence="4">Removes the phosphate from trehalose 6-phosphate to produce free trehalose.</text>
</comment>
<comment type="pathway">
    <text evidence="1 4">Glycan biosynthesis; trehalose biosynthesis.</text>
</comment>
<sequence>MMHAFEEIIARADAFALFFDIDGTLVDMAARPDDVVVSDALCRDLVRARLRYDGALALLSGRSLAWIDTRFGDAVAAVGALHGLERRSAGGVCQRFPAPPTLAAARQAICTAFAAVPGIIIEDKGLSIAVHYRAAPEAFEAVRSLAEDLARESGGTLAALPGKCVVELRTTGAHKGSALDAFMLEEPFFGRRPVFFGDDRTDEDAFAAARALNGIAVAVGREPEAVGADLYLDDPPAVRAFLADAAAGGRQGGRA</sequence>
<comment type="caution">
    <text evidence="5">The sequence shown here is derived from an EMBL/GenBank/DDBJ whole genome shotgun (WGS) entry which is preliminary data.</text>
</comment>
<dbReference type="EC" id="3.1.3.12" evidence="4"/>
<evidence type="ECO:0000313" key="5">
    <source>
        <dbReference type="EMBL" id="CUA88489.1"/>
    </source>
</evidence>
<reference evidence="5 6" key="1">
    <citation type="submission" date="2015-08" db="EMBL/GenBank/DDBJ databases">
        <authorList>
            <person name="Varghese N."/>
        </authorList>
    </citation>
    <scope>NUCLEOTIDE SEQUENCE [LARGE SCALE GENOMIC DNA]</scope>
    <source>
        <strain evidence="5 6">DSM 18167</strain>
    </source>
</reference>
<dbReference type="InterPro" id="IPR006379">
    <property type="entry name" value="HAD-SF_hydro_IIB"/>
</dbReference>
<evidence type="ECO:0000313" key="6">
    <source>
        <dbReference type="Proteomes" id="UP000182178"/>
    </source>
</evidence>
<keyword evidence="3 4" id="KW-0378">Hydrolase</keyword>
<keyword evidence="4" id="KW-0460">Magnesium</keyword>
<dbReference type="SUPFAM" id="SSF56784">
    <property type="entry name" value="HAD-like"/>
    <property type="match status" value="1"/>
</dbReference>
<name>A0ABM9U4W6_9HYPH</name>
<gene>
    <name evidence="5" type="ORF">Ga0061061_10516</name>
</gene>
<comment type="similarity">
    <text evidence="2 4">Belongs to the trehalose phosphatase family.</text>
</comment>
<dbReference type="RefSeq" id="WP_055459405.1">
    <property type="nucleotide sequence ID" value="NZ_CYHC01000005.1"/>
</dbReference>
<dbReference type="Proteomes" id="UP000182178">
    <property type="component" value="Unassembled WGS sequence"/>
</dbReference>
<dbReference type="InterPro" id="IPR044651">
    <property type="entry name" value="OTSB-like"/>
</dbReference>
<dbReference type="NCBIfam" id="TIGR00685">
    <property type="entry name" value="T6PP"/>
    <property type="match status" value="1"/>
</dbReference>
<dbReference type="InterPro" id="IPR003337">
    <property type="entry name" value="Trehalose_PPase"/>
</dbReference>
<dbReference type="InterPro" id="IPR036412">
    <property type="entry name" value="HAD-like_sf"/>
</dbReference>
<protein>
    <recommendedName>
        <fullName evidence="4">Trehalose 6-phosphate phosphatase</fullName>
        <ecNumber evidence="4">3.1.3.12</ecNumber>
    </recommendedName>
</protein>
<accession>A0ABM9U4W6</accession>
<dbReference type="Gene3D" id="3.30.70.1020">
    <property type="entry name" value="Trehalose-6-phosphate phosphatase related protein, domain 2"/>
    <property type="match status" value="1"/>
</dbReference>
<proteinExistence type="inferred from homology"/>
<dbReference type="InterPro" id="IPR023214">
    <property type="entry name" value="HAD_sf"/>
</dbReference>
<dbReference type="NCBIfam" id="TIGR01484">
    <property type="entry name" value="HAD-SF-IIB"/>
    <property type="match status" value="1"/>
</dbReference>
<dbReference type="PANTHER" id="PTHR43768">
    <property type="entry name" value="TREHALOSE 6-PHOSPHATE PHOSPHATASE"/>
    <property type="match status" value="1"/>
</dbReference>
<dbReference type="Gene3D" id="3.40.50.1000">
    <property type="entry name" value="HAD superfamily/HAD-like"/>
    <property type="match status" value="1"/>
</dbReference>
<organism evidence="5 6">
    <name type="scientific">Chelatococcus sambhunathii</name>
    <dbReference type="NCBI Taxonomy" id="363953"/>
    <lineage>
        <taxon>Bacteria</taxon>
        <taxon>Pseudomonadati</taxon>
        <taxon>Pseudomonadota</taxon>
        <taxon>Alphaproteobacteria</taxon>
        <taxon>Hyphomicrobiales</taxon>
        <taxon>Chelatococcaceae</taxon>
        <taxon>Chelatococcus</taxon>
    </lineage>
</organism>
<keyword evidence="4" id="KW-0479">Metal-binding</keyword>
<dbReference type="EMBL" id="CYHC01000005">
    <property type="protein sequence ID" value="CUA88489.1"/>
    <property type="molecule type" value="Genomic_DNA"/>
</dbReference>
<dbReference type="Pfam" id="PF02358">
    <property type="entry name" value="Trehalose_PPase"/>
    <property type="match status" value="1"/>
</dbReference>
<keyword evidence="6" id="KW-1185">Reference proteome</keyword>
<evidence type="ECO:0000256" key="1">
    <source>
        <dbReference type="ARBA" id="ARBA00005199"/>
    </source>
</evidence>
<evidence type="ECO:0000256" key="3">
    <source>
        <dbReference type="ARBA" id="ARBA00022801"/>
    </source>
</evidence>
<dbReference type="CDD" id="cd01627">
    <property type="entry name" value="HAD_TPP"/>
    <property type="match status" value="1"/>
</dbReference>
<evidence type="ECO:0000256" key="4">
    <source>
        <dbReference type="RuleBase" id="RU361117"/>
    </source>
</evidence>
<dbReference type="PANTHER" id="PTHR43768:SF3">
    <property type="entry name" value="TREHALOSE 6-PHOSPHATE PHOSPHATASE"/>
    <property type="match status" value="1"/>
</dbReference>
<comment type="catalytic activity">
    <reaction evidence="4">
        <text>alpha,alpha-trehalose 6-phosphate + H2O = alpha,alpha-trehalose + phosphate</text>
        <dbReference type="Rhea" id="RHEA:23420"/>
        <dbReference type="ChEBI" id="CHEBI:15377"/>
        <dbReference type="ChEBI" id="CHEBI:16551"/>
        <dbReference type="ChEBI" id="CHEBI:43474"/>
        <dbReference type="ChEBI" id="CHEBI:58429"/>
        <dbReference type="EC" id="3.1.3.12"/>
    </reaction>
</comment>
<evidence type="ECO:0000256" key="2">
    <source>
        <dbReference type="ARBA" id="ARBA00008770"/>
    </source>
</evidence>
<comment type="cofactor">
    <cofactor evidence="4">
        <name>Mg(2+)</name>
        <dbReference type="ChEBI" id="CHEBI:18420"/>
    </cofactor>
</comment>